<gene>
    <name evidence="1" type="ORF">SAMN04487941_1048</name>
</gene>
<protein>
    <submittedName>
        <fullName evidence="1">Uncharacterized protein</fullName>
    </submittedName>
</protein>
<name>A0A1I7GIU8_9BACT</name>
<dbReference type="AlphaFoldDB" id="A0A1I7GIU8"/>
<dbReference type="EMBL" id="FPCA01000001">
    <property type="protein sequence ID" value="SFU48339.1"/>
    <property type="molecule type" value="Genomic_DNA"/>
</dbReference>
<sequence length="85" mass="9740">MTENEFDVLDELYFVTSYPDLKSTLSLTDEELCAALQALIKRGYVKILYPDQDTEHEYEEGSFGQHCHAYFYLATKAGLVVHNSI</sequence>
<evidence type="ECO:0000313" key="1">
    <source>
        <dbReference type="EMBL" id="SFU48339.1"/>
    </source>
</evidence>
<dbReference type="Proteomes" id="UP000182491">
    <property type="component" value="Unassembled WGS sequence"/>
</dbReference>
<organism evidence="1 2">
    <name type="scientific">Pontibacter akesuensis</name>
    <dbReference type="NCBI Taxonomy" id="388950"/>
    <lineage>
        <taxon>Bacteria</taxon>
        <taxon>Pseudomonadati</taxon>
        <taxon>Bacteroidota</taxon>
        <taxon>Cytophagia</taxon>
        <taxon>Cytophagales</taxon>
        <taxon>Hymenobacteraceae</taxon>
        <taxon>Pontibacter</taxon>
    </lineage>
</organism>
<evidence type="ECO:0000313" key="2">
    <source>
        <dbReference type="Proteomes" id="UP000182491"/>
    </source>
</evidence>
<dbReference type="OrthoDB" id="981781at2"/>
<keyword evidence="2" id="KW-1185">Reference proteome</keyword>
<proteinExistence type="predicted"/>
<reference evidence="2" key="1">
    <citation type="submission" date="2016-10" db="EMBL/GenBank/DDBJ databases">
        <authorList>
            <person name="Varghese N."/>
        </authorList>
    </citation>
    <scope>NUCLEOTIDE SEQUENCE [LARGE SCALE GENOMIC DNA]</scope>
    <source>
        <strain evidence="2">DSM 18820</strain>
    </source>
</reference>
<dbReference type="STRING" id="388950.GCA_001611675_00146"/>
<dbReference type="RefSeq" id="WP_068836385.1">
    <property type="nucleotide sequence ID" value="NZ_BMXC01000001.1"/>
</dbReference>
<accession>A0A1I7GIU8</accession>